<evidence type="ECO:0000313" key="1">
    <source>
        <dbReference type="EMBL" id="CAA9470434.1"/>
    </source>
</evidence>
<reference evidence="1" key="1">
    <citation type="submission" date="2020-02" db="EMBL/GenBank/DDBJ databases">
        <authorList>
            <person name="Meier V. D."/>
        </authorList>
    </citation>
    <scope>NUCLEOTIDE SEQUENCE</scope>
    <source>
        <strain evidence="1">AVDCRST_MAG13</strain>
    </source>
</reference>
<dbReference type="InterPro" id="IPR010451">
    <property type="entry name" value="Acetoacetate_decarboxylase"/>
</dbReference>
<dbReference type="GO" id="GO:0016829">
    <property type="term" value="F:lyase activity"/>
    <property type="evidence" value="ECO:0007669"/>
    <property type="project" value="InterPro"/>
</dbReference>
<gene>
    <name evidence="1" type="ORF">AVDCRST_MAG13-435</name>
</gene>
<dbReference type="Pfam" id="PF06314">
    <property type="entry name" value="ADC"/>
    <property type="match status" value="1"/>
</dbReference>
<dbReference type="AlphaFoldDB" id="A0A6J4RIC0"/>
<dbReference type="SUPFAM" id="SSF160104">
    <property type="entry name" value="Acetoacetate decarboxylase-like"/>
    <property type="match status" value="1"/>
</dbReference>
<organism evidence="1">
    <name type="scientific">uncultured Solirubrobacteraceae bacterium</name>
    <dbReference type="NCBI Taxonomy" id="1162706"/>
    <lineage>
        <taxon>Bacteria</taxon>
        <taxon>Bacillati</taxon>
        <taxon>Actinomycetota</taxon>
        <taxon>Thermoleophilia</taxon>
        <taxon>Solirubrobacterales</taxon>
        <taxon>Solirubrobacteraceae</taxon>
        <taxon>environmental samples</taxon>
    </lineage>
</organism>
<proteinExistence type="predicted"/>
<evidence type="ECO:0008006" key="2">
    <source>
        <dbReference type="Google" id="ProtNLM"/>
    </source>
</evidence>
<sequence>MDPASFRDSFSLPIGPARAYGPPPYTYRGVEDIFIAYEADPAGVDALLPPGVEPADDVPVCIAWGRWVPFSSFGPYHEAYVMVRAAFEGQVFLYQPFIFTDNEIPLVAGRELWGYAKKLAVMERSSGGAGTPLGEQLLFTVERPRGQRIMTMAMACEALVDPADLEDLPVLSTRLIPSAEPGRPPSVAELVRLDVEAPLHRSADGTPKLWTGRASVTMDARSPVDPWHLLAPTRILQGWFGVFDFDLHHGRVVHDYLEDAELWADLGAAAGGGAHAGEGG</sequence>
<dbReference type="EMBL" id="CADCVO010000062">
    <property type="protein sequence ID" value="CAA9470434.1"/>
    <property type="molecule type" value="Genomic_DNA"/>
</dbReference>
<dbReference type="InterPro" id="IPR023375">
    <property type="entry name" value="ADC_dom_sf"/>
</dbReference>
<name>A0A6J4RIC0_9ACTN</name>
<dbReference type="Gene3D" id="2.40.400.10">
    <property type="entry name" value="Acetoacetate decarboxylase-like"/>
    <property type="match status" value="1"/>
</dbReference>
<protein>
    <recommendedName>
        <fullName evidence="2">Acetoacetate decarboxylase</fullName>
    </recommendedName>
</protein>
<accession>A0A6J4RIC0</accession>